<sequence>MDMPMPTDSMGSMSGSDSSSSSSVMMMMVPYLHFTGGDFLFFKEWKPTSAGALAAASIGLALLSIFERWLFSFRRTLDGRWQDRTLASTTAHANKIKGCDTGGAAKEISFNSSIRTAMPFIPSRDIPRAALYTFQMLVMYLLMLAIMTFQGAFFISIVVGLGIGEVIFGRVGPITEGH</sequence>
<keyword evidence="5" id="KW-0813">Transport</keyword>
<dbReference type="Pfam" id="PF04145">
    <property type="entry name" value="Ctr"/>
    <property type="match status" value="1"/>
</dbReference>
<organism evidence="6 7">
    <name type="scientific">Gymnopilus dilepis</name>
    <dbReference type="NCBI Taxonomy" id="231916"/>
    <lineage>
        <taxon>Eukaryota</taxon>
        <taxon>Fungi</taxon>
        <taxon>Dikarya</taxon>
        <taxon>Basidiomycota</taxon>
        <taxon>Agaricomycotina</taxon>
        <taxon>Agaricomycetes</taxon>
        <taxon>Agaricomycetidae</taxon>
        <taxon>Agaricales</taxon>
        <taxon>Agaricineae</taxon>
        <taxon>Hymenogastraceae</taxon>
        <taxon>Gymnopilus</taxon>
    </lineage>
</organism>
<dbReference type="PANTHER" id="PTHR12483:SF27">
    <property type="entry name" value="COPPER TRANSPORT PROTEIN CTR1"/>
    <property type="match status" value="1"/>
</dbReference>
<dbReference type="GO" id="GO:0005375">
    <property type="term" value="F:copper ion transmembrane transporter activity"/>
    <property type="evidence" value="ECO:0007669"/>
    <property type="project" value="UniProtKB-UniRule"/>
</dbReference>
<comment type="subcellular location">
    <subcellularLocation>
        <location evidence="1 5">Membrane</location>
        <topology evidence="1 5">Multi-pass membrane protein</topology>
    </subcellularLocation>
</comment>
<evidence type="ECO:0000256" key="5">
    <source>
        <dbReference type="RuleBase" id="RU367022"/>
    </source>
</evidence>
<dbReference type="InterPro" id="IPR007274">
    <property type="entry name" value="Cop_transporter"/>
</dbReference>
<feature type="transmembrane region" description="Helical" evidence="5">
    <location>
        <begin position="48"/>
        <end position="66"/>
    </location>
</feature>
<dbReference type="Proteomes" id="UP000284706">
    <property type="component" value="Unassembled WGS sequence"/>
</dbReference>
<comment type="similarity">
    <text evidence="5">Belongs to the copper transporter (Ctr) (TC 1.A.56) family. SLC31A subfamily.</text>
</comment>
<dbReference type="PANTHER" id="PTHR12483">
    <property type="entry name" value="SOLUTE CARRIER FAMILY 31 COPPER TRANSPORTERS"/>
    <property type="match status" value="1"/>
</dbReference>
<feature type="transmembrane region" description="Helical" evidence="5">
    <location>
        <begin position="137"/>
        <end position="163"/>
    </location>
</feature>
<evidence type="ECO:0000256" key="2">
    <source>
        <dbReference type="ARBA" id="ARBA00022692"/>
    </source>
</evidence>
<proteinExistence type="inferred from homology"/>
<keyword evidence="4 5" id="KW-0472">Membrane</keyword>
<evidence type="ECO:0000313" key="6">
    <source>
        <dbReference type="EMBL" id="PPQ96780.1"/>
    </source>
</evidence>
<comment type="caution">
    <text evidence="6">The sequence shown here is derived from an EMBL/GenBank/DDBJ whole genome shotgun (WGS) entry which is preliminary data.</text>
</comment>
<keyword evidence="2 5" id="KW-0812">Transmembrane</keyword>
<keyword evidence="5" id="KW-0406">Ion transport</keyword>
<gene>
    <name evidence="6" type="ORF">CVT26_006264</name>
</gene>
<dbReference type="EMBL" id="NHYE01001327">
    <property type="protein sequence ID" value="PPQ96780.1"/>
    <property type="molecule type" value="Genomic_DNA"/>
</dbReference>
<accession>A0A409Y196</accession>
<evidence type="ECO:0000256" key="4">
    <source>
        <dbReference type="ARBA" id="ARBA00023136"/>
    </source>
</evidence>
<keyword evidence="5" id="KW-0187">Copper transport</keyword>
<evidence type="ECO:0000256" key="1">
    <source>
        <dbReference type="ARBA" id="ARBA00004141"/>
    </source>
</evidence>
<dbReference type="OrthoDB" id="73901at2759"/>
<keyword evidence="5" id="KW-0186">Copper</keyword>
<dbReference type="InParanoid" id="A0A409Y196"/>
<dbReference type="STRING" id="231916.A0A409Y196"/>
<keyword evidence="3 5" id="KW-1133">Transmembrane helix</keyword>
<protein>
    <recommendedName>
        <fullName evidence="5">Copper transport protein</fullName>
    </recommendedName>
</protein>
<name>A0A409Y196_9AGAR</name>
<reference evidence="6 7" key="1">
    <citation type="journal article" date="2018" name="Evol. Lett.">
        <title>Horizontal gene cluster transfer increased hallucinogenic mushroom diversity.</title>
        <authorList>
            <person name="Reynolds H.T."/>
            <person name="Vijayakumar V."/>
            <person name="Gluck-Thaler E."/>
            <person name="Korotkin H.B."/>
            <person name="Matheny P.B."/>
            <person name="Slot J.C."/>
        </authorList>
    </citation>
    <scope>NUCLEOTIDE SEQUENCE [LARGE SCALE GENOMIC DNA]</scope>
    <source>
        <strain evidence="6 7">SRW20</strain>
    </source>
</reference>
<dbReference type="AlphaFoldDB" id="A0A409Y196"/>
<evidence type="ECO:0000313" key="7">
    <source>
        <dbReference type="Proteomes" id="UP000284706"/>
    </source>
</evidence>
<dbReference type="GO" id="GO:0005886">
    <property type="term" value="C:plasma membrane"/>
    <property type="evidence" value="ECO:0007669"/>
    <property type="project" value="TreeGrafter"/>
</dbReference>
<keyword evidence="7" id="KW-1185">Reference proteome</keyword>
<evidence type="ECO:0000256" key="3">
    <source>
        <dbReference type="ARBA" id="ARBA00022989"/>
    </source>
</evidence>